<dbReference type="Proteomes" id="UP000050360">
    <property type="component" value="Unassembled WGS sequence"/>
</dbReference>
<sequence>MFTIKTLIQLITILLAITGIYLAVHITNILRSRIDLKTLGAKAFLNDSFFRDIWILLSFGCLLFLLNAIIQMKDILGSTLDESNIYLMQNLIVLGLMTCSVVSQYKWYQLVKLKKN</sequence>
<keyword evidence="1" id="KW-0472">Membrane</keyword>
<organism evidence="2 3">
    <name type="scientific">Candidatus Methanoperedens nitratireducens</name>
    <dbReference type="NCBI Taxonomy" id="1392998"/>
    <lineage>
        <taxon>Archaea</taxon>
        <taxon>Methanobacteriati</taxon>
        <taxon>Methanobacteriota</taxon>
        <taxon>Stenosarchaea group</taxon>
        <taxon>Methanomicrobia</taxon>
        <taxon>Methanosarcinales</taxon>
        <taxon>ANME-2 cluster</taxon>
        <taxon>Candidatus Methanoperedentaceae</taxon>
        <taxon>Candidatus Methanoperedens</taxon>
    </lineage>
</organism>
<gene>
    <name evidence="2" type="ORF">MPEBLZ_04064</name>
</gene>
<evidence type="ECO:0000313" key="2">
    <source>
        <dbReference type="EMBL" id="KPQ41382.1"/>
    </source>
</evidence>
<feature type="transmembrane region" description="Helical" evidence="1">
    <location>
        <begin position="85"/>
        <end position="105"/>
    </location>
</feature>
<comment type="caution">
    <text evidence="2">The sequence shown here is derived from an EMBL/GenBank/DDBJ whole genome shotgun (WGS) entry which is preliminary data.</text>
</comment>
<feature type="transmembrane region" description="Helical" evidence="1">
    <location>
        <begin position="6"/>
        <end position="28"/>
    </location>
</feature>
<dbReference type="AlphaFoldDB" id="A0A0P8A4I4"/>
<evidence type="ECO:0000313" key="3">
    <source>
        <dbReference type="Proteomes" id="UP000050360"/>
    </source>
</evidence>
<accession>A0A0P8A4I4</accession>
<feature type="transmembrane region" description="Helical" evidence="1">
    <location>
        <begin position="49"/>
        <end position="70"/>
    </location>
</feature>
<reference evidence="2 3" key="1">
    <citation type="submission" date="2015-09" db="EMBL/GenBank/DDBJ databases">
        <title>A metagenomics-based metabolic model of nitrate-dependent anaerobic oxidation of methane by Methanoperedens-like archaea.</title>
        <authorList>
            <person name="Arshad A."/>
            <person name="Speth D.R."/>
            <person name="De Graaf R.M."/>
            <person name="Op Den Camp H.J."/>
            <person name="Jetten M.S."/>
            <person name="Welte C.U."/>
        </authorList>
    </citation>
    <scope>NUCLEOTIDE SEQUENCE [LARGE SCALE GENOMIC DNA]</scope>
</reference>
<protein>
    <submittedName>
        <fullName evidence="2">Uncharacterized protein</fullName>
    </submittedName>
</protein>
<dbReference type="EMBL" id="LKCM01000366">
    <property type="protein sequence ID" value="KPQ41382.1"/>
    <property type="molecule type" value="Genomic_DNA"/>
</dbReference>
<keyword evidence="1" id="KW-0812">Transmembrane</keyword>
<evidence type="ECO:0000256" key="1">
    <source>
        <dbReference type="SAM" id="Phobius"/>
    </source>
</evidence>
<proteinExistence type="predicted"/>
<keyword evidence="1" id="KW-1133">Transmembrane helix</keyword>
<name>A0A0P8A4I4_9EURY</name>